<dbReference type="Proteomes" id="UP000603141">
    <property type="component" value="Unassembled WGS sequence"/>
</dbReference>
<dbReference type="EMBL" id="JAENIJ010000034">
    <property type="protein sequence ID" value="MBK1884074.1"/>
    <property type="molecule type" value="Genomic_DNA"/>
</dbReference>
<feature type="transmembrane region" description="Helical" evidence="6">
    <location>
        <begin position="12"/>
        <end position="33"/>
    </location>
</feature>
<dbReference type="PANTHER" id="PTHR33529:SF6">
    <property type="entry name" value="YJGP_YJGQ FAMILY PERMEASE"/>
    <property type="match status" value="1"/>
</dbReference>
<accession>A0A934VY16</accession>
<keyword evidence="8" id="KW-1185">Reference proteome</keyword>
<protein>
    <submittedName>
        <fullName evidence="7">LptF/LptG family permease</fullName>
    </submittedName>
</protein>
<keyword evidence="4 6" id="KW-1133">Transmembrane helix</keyword>
<evidence type="ECO:0000256" key="3">
    <source>
        <dbReference type="ARBA" id="ARBA00022692"/>
    </source>
</evidence>
<feature type="transmembrane region" description="Helical" evidence="6">
    <location>
        <begin position="100"/>
        <end position="120"/>
    </location>
</feature>
<evidence type="ECO:0000256" key="6">
    <source>
        <dbReference type="SAM" id="Phobius"/>
    </source>
</evidence>
<evidence type="ECO:0000256" key="4">
    <source>
        <dbReference type="ARBA" id="ARBA00022989"/>
    </source>
</evidence>
<evidence type="ECO:0000256" key="2">
    <source>
        <dbReference type="ARBA" id="ARBA00022475"/>
    </source>
</evidence>
<organism evidence="7 8">
    <name type="scientific">Luteolibacter pohnpeiensis</name>
    <dbReference type="NCBI Taxonomy" id="454153"/>
    <lineage>
        <taxon>Bacteria</taxon>
        <taxon>Pseudomonadati</taxon>
        <taxon>Verrucomicrobiota</taxon>
        <taxon>Verrucomicrobiia</taxon>
        <taxon>Verrucomicrobiales</taxon>
        <taxon>Verrucomicrobiaceae</taxon>
        <taxon>Luteolibacter</taxon>
    </lineage>
</organism>
<feature type="transmembrane region" description="Helical" evidence="6">
    <location>
        <begin position="319"/>
        <end position="336"/>
    </location>
</feature>
<proteinExistence type="predicted"/>
<dbReference type="AlphaFoldDB" id="A0A934VY16"/>
<evidence type="ECO:0000256" key="5">
    <source>
        <dbReference type="ARBA" id="ARBA00023136"/>
    </source>
</evidence>
<keyword evidence="5 6" id="KW-0472">Membrane</keyword>
<dbReference type="RefSeq" id="WP_200272914.1">
    <property type="nucleotide sequence ID" value="NZ_JAENIJ010000034.1"/>
</dbReference>
<name>A0A934VY16_9BACT</name>
<evidence type="ECO:0000256" key="1">
    <source>
        <dbReference type="ARBA" id="ARBA00004651"/>
    </source>
</evidence>
<dbReference type="GO" id="GO:0043190">
    <property type="term" value="C:ATP-binding cassette (ABC) transporter complex"/>
    <property type="evidence" value="ECO:0007669"/>
    <property type="project" value="TreeGrafter"/>
</dbReference>
<feature type="transmembrane region" description="Helical" evidence="6">
    <location>
        <begin position="53"/>
        <end position="79"/>
    </location>
</feature>
<reference evidence="7" key="1">
    <citation type="submission" date="2021-01" db="EMBL/GenBank/DDBJ databases">
        <title>Modified the classification status of verrucomicrobia.</title>
        <authorList>
            <person name="Feng X."/>
        </authorList>
    </citation>
    <scope>NUCLEOTIDE SEQUENCE</scope>
    <source>
        <strain evidence="7">KCTC 22041</strain>
    </source>
</reference>
<keyword evidence="2" id="KW-1003">Cell membrane</keyword>
<dbReference type="PANTHER" id="PTHR33529">
    <property type="entry name" value="SLR0882 PROTEIN-RELATED"/>
    <property type="match status" value="1"/>
</dbReference>
<evidence type="ECO:0000313" key="8">
    <source>
        <dbReference type="Proteomes" id="UP000603141"/>
    </source>
</evidence>
<dbReference type="InterPro" id="IPR005495">
    <property type="entry name" value="LptG/LptF_permease"/>
</dbReference>
<keyword evidence="3 6" id="KW-0812">Transmembrane</keyword>
<comment type="subcellular location">
    <subcellularLocation>
        <location evidence="1">Cell membrane</location>
        <topology evidence="1">Multi-pass membrane protein</topology>
    </subcellularLocation>
</comment>
<gene>
    <name evidence="7" type="ORF">JIN85_16765</name>
</gene>
<dbReference type="Pfam" id="PF03739">
    <property type="entry name" value="LptF_LptG"/>
    <property type="match status" value="1"/>
</dbReference>
<comment type="caution">
    <text evidence="7">The sequence shown here is derived from an EMBL/GenBank/DDBJ whole genome shotgun (WGS) entry which is preliminary data.</text>
</comment>
<evidence type="ECO:0000313" key="7">
    <source>
        <dbReference type="EMBL" id="MBK1884074.1"/>
    </source>
</evidence>
<dbReference type="GO" id="GO:0015920">
    <property type="term" value="P:lipopolysaccharide transport"/>
    <property type="evidence" value="ECO:0007669"/>
    <property type="project" value="TreeGrafter"/>
</dbReference>
<sequence length="369" mass="41355">MRISDRYIGKQVLLGTLYAIVILSLVLVLGNIFQKIRELLVDQVAPLGLIVRFILSVLPTSLIYTIPWGFLSAVLLVFGRLSSDREIVGFRVAGMSLFRLAVPVFVIGGMLSLASLWLNINVVPAGKSSVRELVERELYEQAIRDPKSLLKPGVVKIFKDNDDKRQILIQSKSKDGVNGFNLYQFDSQTGARTNYIYARYAAIAINKDKGQMRLKLQDTYFEDVGDEGQFENALAENAEPLMIDVDKPRIRKDRTSAMTNQQISQFLSDNPDLKRKKVIEARAEITKRYSFSMACLAFAFIAVPLGINSRRKDTSSGMIMSILLGAGYFLFSVLASEAKSSMSSTVILWAPNVICVLLGLFLFRRARFR</sequence>
<feature type="transmembrane region" description="Helical" evidence="6">
    <location>
        <begin position="342"/>
        <end position="363"/>
    </location>
</feature>
<feature type="transmembrane region" description="Helical" evidence="6">
    <location>
        <begin position="289"/>
        <end position="307"/>
    </location>
</feature>